<feature type="signal peptide" evidence="3">
    <location>
        <begin position="1"/>
        <end position="26"/>
    </location>
</feature>
<evidence type="ECO:0000313" key="4">
    <source>
        <dbReference type="EMBL" id="VDI18166.1"/>
    </source>
</evidence>
<organism evidence="4 5">
    <name type="scientific">Mytilus galloprovincialis</name>
    <name type="common">Mediterranean mussel</name>
    <dbReference type="NCBI Taxonomy" id="29158"/>
    <lineage>
        <taxon>Eukaryota</taxon>
        <taxon>Metazoa</taxon>
        <taxon>Spiralia</taxon>
        <taxon>Lophotrochozoa</taxon>
        <taxon>Mollusca</taxon>
        <taxon>Bivalvia</taxon>
        <taxon>Autobranchia</taxon>
        <taxon>Pteriomorphia</taxon>
        <taxon>Mytilida</taxon>
        <taxon>Mytiloidea</taxon>
        <taxon>Mytilidae</taxon>
        <taxon>Mytilinae</taxon>
        <taxon>Mytilus</taxon>
    </lineage>
</organism>
<evidence type="ECO:0000313" key="5">
    <source>
        <dbReference type="Proteomes" id="UP000596742"/>
    </source>
</evidence>
<dbReference type="Proteomes" id="UP000596742">
    <property type="component" value="Unassembled WGS sequence"/>
</dbReference>
<dbReference type="EMBL" id="UYJE01003300">
    <property type="protein sequence ID" value="VDI18166.1"/>
    <property type="molecule type" value="Genomic_DNA"/>
</dbReference>
<keyword evidence="2" id="KW-0812">Transmembrane</keyword>
<reference evidence="4" key="1">
    <citation type="submission" date="2018-11" db="EMBL/GenBank/DDBJ databases">
        <authorList>
            <person name="Alioto T."/>
            <person name="Alioto T."/>
        </authorList>
    </citation>
    <scope>NUCLEOTIDE SEQUENCE</scope>
</reference>
<evidence type="ECO:0000256" key="1">
    <source>
        <dbReference type="SAM" id="MobiDB-lite"/>
    </source>
</evidence>
<accession>A0A8B6DGI0</accession>
<name>A0A8B6DGI0_MYTGA</name>
<dbReference type="OrthoDB" id="6168480at2759"/>
<keyword evidence="5" id="KW-1185">Reference proteome</keyword>
<evidence type="ECO:0000256" key="3">
    <source>
        <dbReference type="SAM" id="SignalP"/>
    </source>
</evidence>
<keyword evidence="2" id="KW-1133">Transmembrane helix</keyword>
<gene>
    <name evidence="4" type="ORF">MGAL_10B091500</name>
</gene>
<sequence length="284" mass="32329">MHCKDMTWNLLKIICLFSFFNVCVKATDFGVCTEYKRIKHGNVYRNVLVRNCCHHFFMSNGTCVECPVGHFSKGIKCAKCRNGKFGKKCAETCSCSRSERCDHRVGCITTDVVKPLKDNKIFVVLIIPIIILTIIILTYKYYQKKKHDNIPCNYLTSNVNTDIVKQTVATHTYDVQEEPHLYDDISDEVHGRDTCMEVGEIINQETETISVSIHYNDTCGSSSEENEPETESVRNETDHDHGIDSKSENSDRGCGCLNDYEAISSDNIETHKYLSLESIETSDY</sequence>
<comment type="caution">
    <text evidence="4">The sequence shown here is derived from an EMBL/GenBank/DDBJ whole genome shotgun (WGS) entry which is preliminary data.</text>
</comment>
<feature type="chain" id="PRO_5032915049" evidence="3">
    <location>
        <begin position="27"/>
        <end position="284"/>
    </location>
</feature>
<dbReference type="AlphaFoldDB" id="A0A8B6DGI0"/>
<feature type="transmembrane region" description="Helical" evidence="2">
    <location>
        <begin position="121"/>
        <end position="139"/>
    </location>
</feature>
<proteinExistence type="predicted"/>
<feature type="region of interest" description="Disordered" evidence="1">
    <location>
        <begin position="216"/>
        <end position="255"/>
    </location>
</feature>
<protein>
    <submittedName>
        <fullName evidence="4">Uncharacterized protein</fullName>
    </submittedName>
</protein>
<feature type="compositionally biased region" description="Basic and acidic residues" evidence="1">
    <location>
        <begin position="231"/>
        <end position="251"/>
    </location>
</feature>
<keyword evidence="3" id="KW-0732">Signal</keyword>
<keyword evidence="2" id="KW-0472">Membrane</keyword>
<evidence type="ECO:0000256" key="2">
    <source>
        <dbReference type="SAM" id="Phobius"/>
    </source>
</evidence>